<dbReference type="AlphaFoldDB" id="A0A937USZ7"/>
<accession>A0A937USZ7</accession>
<proteinExistence type="predicted"/>
<keyword evidence="2" id="KW-1185">Reference proteome</keyword>
<dbReference type="Proteomes" id="UP000604475">
    <property type="component" value="Unassembled WGS sequence"/>
</dbReference>
<reference evidence="1" key="1">
    <citation type="submission" date="2020-12" db="EMBL/GenBank/DDBJ databases">
        <title>Genomic characterization of non-nitrogen-fixing Frankia strains.</title>
        <authorList>
            <person name="Carlos-Shanley C."/>
            <person name="Guerra T."/>
            <person name="Hahn D."/>
        </authorList>
    </citation>
    <scope>NUCLEOTIDE SEQUENCE</scope>
    <source>
        <strain evidence="1">CN6</strain>
    </source>
</reference>
<evidence type="ECO:0000313" key="2">
    <source>
        <dbReference type="Proteomes" id="UP000604475"/>
    </source>
</evidence>
<dbReference type="RefSeq" id="WP_203000898.1">
    <property type="nucleotide sequence ID" value="NZ_JADWYU010000111.1"/>
</dbReference>
<dbReference type="EMBL" id="JAEACQ010000229">
    <property type="protein sequence ID" value="MBL7629446.1"/>
    <property type="molecule type" value="Genomic_DNA"/>
</dbReference>
<sequence length="196" mass="21390">MTPLRIATIVEGQGEVAAVPVLLRRIAAELAPEVWLELPRPHRVSRPTVVGKDGLESVLAVVAEQVDQADGVLVLLDADDDCPAALGPSLLARSQICRPDRRVSVVIANREFEAWFLAAAASLAGRRGLRTDLTTPADPERRRDCKGWLSAHRTDGHAYKPQVEPAPCRRLRGEHGAARNHRGTVTGNYRHRASKV</sequence>
<gene>
    <name evidence="1" type="ORF">I7412_20200</name>
</gene>
<dbReference type="Pfam" id="PF14103">
    <property type="entry name" value="DUF4276"/>
    <property type="match status" value="1"/>
</dbReference>
<comment type="caution">
    <text evidence="1">The sequence shown here is derived from an EMBL/GenBank/DDBJ whole genome shotgun (WGS) entry which is preliminary data.</text>
</comment>
<protein>
    <submittedName>
        <fullName evidence="1">DUF4276 family protein</fullName>
    </submittedName>
</protein>
<name>A0A937USZ7_9ACTN</name>
<organism evidence="1 2">
    <name type="scientific">Frankia nepalensis</name>
    <dbReference type="NCBI Taxonomy" id="1836974"/>
    <lineage>
        <taxon>Bacteria</taxon>
        <taxon>Bacillati</taxon>
        <taxon>Actinomycetota</taxon>
        <taxon>Actinomycetes</taxon>
        <taxon>Frankiales</taxon>
        <taxon>Frankiaceae</taxon>
        <taxon>Frankia</taxon>
    </lineage>
</organism>
<dbReference type="InterPro" id="IPR025455">
    <property type="entry name" value="DUF4276"/>
</dbReference>
<evidence type="ECO:0000313" key="1">
    <source>
        <dbReference type="EMBL" id="MBL7629446.1"/>
    </source>
</evidence>